<evidence type="ECO:0000259" key="7">
    <source>
        <dbReference type="PROSITE" id="PS50850"/>
    </source>
</evidence>
<dbReference type="Pfam" id="PF12832">
    <property type="entry name" value="MFS_1_like"/>
    <property type="match status" value="1"/>
</dbReference>
<feature type="transmembrane region" description="Helical" evidence="6">
    <location>
        <begin position="70"/>
        <end position="92"/>
    </location>
</feature>
<dbReference type="AlphaFoldDB" id="A0A8H7PTT0"/>
<reference evidence="8" key="1">
    <citation type="submission" date="2020-12" db="EMBL/GenBank/DDBJ databases">
        <title>Metabolic potential, ecology and presence of endohyphal bacteria is reflected in genomic diversity of Mucoromycotina.</title>
        <authorList>
            <person name="Muszewska A."/>
            <person name="Okrasinska A."/>
            <person name="Steczkiewicz K."/>
            <person name="Drgas O."/>
            <person name="Orlowska M."/>
            <person name="Perlinska-Lenart U."/>
            <person name="Aleksandrzak-Piekarczyk T."/>
            <person name="Szatraj K."/>
            <person name="Zielenkiewicz U."/>
            <person name="Pilsyk S."/>
            <person name="Malc E."/>
            <person name="Mieczkowski P."/>
            <person name="Kruszewska J.S."/>
            <person name="Biernat P."/>
            <person name="Pawlowska J."/>
        </authorList>
    </citation>
    <scope>NUCLEOTIDE SEQUENCE</scope>
    <source>
        <strain evidence="8">WA0000051536</strain>
    </source>
</reference>
<comment type="caution">
    <text evidence="8">The sequence shown here is derived from an EMBL/GenBank/DDBJ whole genome shotgun (WGS) entry which is preliminary data.</text>
</comment>
<accession>A0A8H7PTT0</accession>
<protein>
    <recommendedName>
        <fullName evidence="7">Major facilitator superfamily (MFS) profile domain-containing protein</fullName>
    </recommendedName>
</protein>
<dbReference type="InterPro" id="IPR051717">
    <property type="entry name" value="MFS_MFSD6"/>
</dbReference>
<keyword evidence="3 6" id="KW-0812">Transmembrane</keyword>
<organism evidence="8 9">
    <name type="scientific">Umbelopsis vinacea</name>
    <dbReference type="NCBI Taxonomy" id="44442"/>
    <lineage>
        <taxon>Eukaryota</taxon>
        <taxon>Fungi</taxon>
        <taxon>Fungi incertae sedis</taxon>
        <taxon>Mucoromycota</taxon>
        <taxon>Mucoromycotina</taxon>
        <taxon>Umbelopsidomycetes</taxon>
        <taxon>Umbelopsidales</taxon>
        <taxon>Umbelopsidaceae</taxon>
        <taxon>Umbelopsis</taxon>
    </lineage>
</organism>
<dbReference type="Proteomes" id="UP000612746">
    <property type="component" value="Unassembled WGS sequence"/>
</dbReference>
<name>A0A8H7PTT0_9FUNG</name>
<feature type="transmembrane region" description="Helical" evidence="6">
    <location>
        <begin position="7"/>
        <end position="26"/>
    </location>
</feature>
<feature type="domain" description="Major facilitator superfamily (MFS) profile" evidence="7">
    <location>
        <begin position="334"/>
        <end position="519"/>
    </location>
</feature>
<evidence type="ECO:0000256" key="5">
    <source>
        <dbReference type="ARBA" id="ARBA00023136"/>
    </source>
</evidence>
<feature type="transmembrane region" description="Helical" evidence="6">
    <location>
        <begin position="467"/>
        <end position="488"/>
    </location>
</feature>
<dbReference type="PANTHER" id="PTHR16172">
    <property type="entry name" value="MAJOR FACILITATOR SUPERFAMILY DOMAIN-CONTAINING PROTEIN 6-LIKE"/>
    <property type="match status" value="1"/>
</dbReference>
<comment type="similarity">
    <text evidence="2">Belongs to the major facilitator superfamily. MFSD6 family.</text>
</comment>
<dbReference type="PROSITE" id="PS50850">
    <property type="entry name" value="MFS"/>
    <property type="match status" value="1"/>
</dbReference>
<feature type="transmembrane region" description="Helical" evidence="6">
    <location>
        <begin position="366"/>
        <end position="389"/>
    </location>
</feature>
<feature type="transmembrane region" description="Helical" evidence="6">
    <location>
        <begin position="424"/>
        <end position="446"/>
    </location>
</feature>
<feature type="transmembrane region" description="Helical" evidence="6">
    <location>
        <begin position="147"/>
        <end position="167"/>
    </location>
</feature>
<evidence type="ECO:0000256" key="3">
    <source>
        <dbReference type="ARBA" id="ARBA00022692"/>
    </source>
</evidence>
<dbReference type="GO" id="GO:0022857">
    <property type="term" value="F:transmembrane transporter activity"/>
    <property type="evidence" value="ECO:0007669"/>
    <property type="project" value="InterPro"/>
</dbReference>
<feature type="transmembrane region" description="Helical" evidence="6">
    <location>
        <begin position="104"/>
        <end position="127"/>
    </location>
</feature>
<keyword evidence="4 6" id="KW-1133">Transmembrane helix</keyword>
<feature type="transmembrane region" description="Helical" evidence="6">
    <location>
        <begin position="335"/>
        <end position="360"/>
    </location>
</feature>
<dbReference type="InterPro" id="IPR036259">
    <property type="entry name" value="MFS_trans_sf"/>
</dbReference>
<evidence type="ECO:0000256" key="4">
    <source>
        <dbReference type="ARBA" id="ARBA00022989"/>
    </source>
</evidence>
<feature type="transmembrane region" description="Helical" evidence="6">
    <location>
        <begin position="173"/>
        <end position="194"/>
    </location>
</feature>
<evidence type="ECO:0000256" key="6">
    <source>
        <dbReference type="SAM" id="Phobius"/>
    </source>
</evidence>
<keyword evidence="9" id="KW-1185">Reference proteome</keyword>
<gene>
    <name evidence="8" type="ORF">INT44_006220</name>
</gene>
<dbReference type="Gene3D" id="1.20.1250.20">
    <property type="entry name" value="MFS general substrate transporter like domains"/>
    <property type="match status" value="2"/>
</dbReference>
<evidence type="ECO:0000256" key="2">
    <source>
        <dbReference type="ARBA" id="ARBA00005241"/>
    </source>
</evidence>
<comment type="subcellular location">
    <subcellularLocation>
        <location evidence="1">Membrane</location>
        <topology evidence="1">Multi-pass membrane protein</topology>
    </subcellularLocation>
</comment>
<dbReference type="OrthoDB" id="515887at2759"/>
<dbReference type="EMBL" id="JAEPRA010000010">
    <property type="protein sequence ID" value="KAG2179374.1"/>
    <property type="molecule type" value="Genomic_DNA"/>
</dbReference>
<keyword evidence="5 6" id="KW-0472">Membrane</keyword>
<dbReference type="SUPFAM" id="SSF103473">
    <property type="entry name" value="MFS general substrate transporter"/>
    <property type="match status" value="1"/>
</dbReference>
<dbReference type="PANTHER" id="PTHR16172:SF41">
    <property type="entry name" value="MAJOR FACILITATOR SUPERFAMILY DOMAIN-CONTAINING PROTEIN 6-LIKE"/>
    <property type="match status" value="1"/>
</dbReference>
<evidence type="ECO:0000313" key="9">
    <source>
        <dbReference type="Proteomes" id="UP000612746"/>
    </source>
</evidence>
<dbReference type="GO" id="GO:0016020">
    <property type="term" value="C:membrane"/>
    <property type="evidence" value="ECO:0007669"/>
    <property type="project" value="UniProtKB-SubCell"/>
</dbReference>
<sequence>MYFICKLLFVAVYATVSSALPYMALFYDKIMHFSPDQIGLLLAIAPFVQSIACPFWAAVVDKKPQYHGSLMGLLCLAGGSAIMVVMYLGIITPDEKNFDFEMPSFLVLTAICVFLYAFCSGTLVSLVDSAVMKILGPNKILYGEQRLWGSISAGLTVFLTGQAVSFWNNDLNAIFIVFAVSSLLFMSLSFMVTVEPEEYESKSIHTIENDLNAPLLPNRIQTIEKSYGTSGYKANLAPAEGSSSVPQLPLNLSETGFFDDILHSLTKSMSYTSISSLTRTIREEADDYMEETGALNMGLALSRLPSMEASMAGILPYPTQDAEAPTSEMIWNLRIISFLTTVFLYGMILAMINQFLFLFLQKDLGVASGWLGLTGPASAIMELTMFLFCKQLTETFGVTKLVVVAHIVTFVRSIAYTFLVPDLLITNCLALVLQMLNGIGFALFWATAVSEVDNYFPPTQRSVAQGILAGLHGGLGTGFGCFLGGYLFENYGGAVLYQGAAVVTALSAVVFLIGRLGQA</sequence>
<proteinExistence type="inferred from homology"/>
<feature type="transmembrane region" description="Helical" evidence="6">
    <location>
        <begin position="401"/>
        <end position="418"/>
    </location>
</feature>
<dbReference type="InterPro" id="IPR024989">
    <property type="entry name" value="MFS_assoc_dom"/>
</dbReference>
<evidence type="ECO:0000313" key="8">
    <source>
        <dbReference type="EMBL" id="KAG2179374.1"/>
    </source>
</evidence>
<evidence type="ECO:0000256" key="1">
    <source>
        <dbReference type="ARBA" id="ARBA00004141"/>
    </source>
</evidence>
<feature type="transmembrane region" description="Helical" evidence="6">
    <location>
        <begin position="38"/>
        <end position="58"/>
    </location>
</feature>
<dbReference type="InterPro" id="IPR020846">
    <property type="entry name" value="MFS_dom"/>
</dbReference>
<feature type="transmembrane region" description="Helical" evidence="6">
    <location>
        <begin position="494"/>
        <end position="514"/>
    </location>
</feature>